<dbReference type="PROSITE" id="PS51635">
    <property type="entry name" value="PNPLA"/>
    <property type="match status" value="1"/>
</dbReference>
<dbReference type="SUPFAM" id="SSF52151">
    <property type="entry name" value="FabD/lysophospholipase-like"/>
    <property type="match status" value="1"/>
</dbReference>
<gene>
    <name evidence="4" type="ORF">DOO78_09270</name>
</gene>
<sequence>MEAARRPALARLGTAPPAVCSSERSPASEPGCQGRILPFMPVLLLSLGAALRRLLPALCLLPALLGCGTILRLDAPAPETVITLPVLGLPNARFWPDGPPDALRQEVAAMLAHQRQRPAGPPATVNLLAVSGGGDNGAYGAGLLNGWTASGTRPEFDVVTGISAGALIAPFAFLGPAYDAKLREVFTEVAPPDILQLRRIPLALLFNIALADTSPLYRLIERQTDAAMLDAIASEYHRGRLLLIGTTNLDLQRPVVWNIGAIAASGHPQALTLFRRILLASASIPGAFPPVLIEVQDEGRTYHEMHVDGGAATQVFLYPPALVARDLADRPAAMRPRTVWVIRNGRMDVEGANVNRGLFSIASRSIATLLHFSGVGDINRIFLTAQRDGMEFRLSFIGSNFTAERRQPFDQGFMRALFDYGAAKALEGTAWVTAPPAVGTVSATADRGSAR</sequence>
<dbReference type="GO" id="GO:0016787">
    <property type="term" value="F:hydrolase activity"/>
    <property type="evidence" value="ECO:0007669"/>
    <property type="project" value="UniProtKB-UniRule"/>
</dbReference>
<keyword evidence="5" id="KW-1185">Reference proteome</keyword>
<feature type="active site" description="Nucleophile" evidence="2">
    <location>
        <position position="163"/>
    </location>
</feature>
<evidence type="ECO:0000256" key="1">
    <source>
        <dbReference type="ARBA" id="ARBA00023098"/>
    </source>
</evidence>
<feature type="domain" description="PNPLA" evidence="3">
    <location>
        <begin position="128"/>
        <end position="324"/>
    </location>
</feature>
<dbReference type="AlphaFoldDB" id="A0A327M9Q5"/>
<keyword evidence="2" id="KW-0442">Lipid degradation</keyword>
<keyword evidence="2" id="KW-0378">Hydrolase</keyword>
<accession>A0A327M9Q5</accession>
<protein>
    <submittedName>
        <fullName evidence="4">Patatin family protein</fullName>
    </submittedName>
</protein>
<dbReference type="Proteomes" id="UP000249065">
    <property type="component" value="Unassembled WGS sequence"/>
</dbReference>
<dbReference type="OrthoDB" id="323481at2"/>
<dbReference type="EMBL" id="QLIX01000005">
    <property type="protein sequence ID" value="RAI59217.1"/>
    <property type="molecule type" value="Genomic_DNA"/>
</dbReference>
<keyword evidence="1 2" id="KW-0443">Lipid metabolism</keyword>
<feature type="short sequence motif" description="DGA/G" evidence="2">
    <location>
        <begin position="308"/>
        <end position="310"/>
    </location>
</feature>
<evidence type="ECO:0000313" key="4">
    <source>
        <dbReference type="EMBL" id="RAI59217.1"/>
    </source>
</evidence>
<organism evidence="4 5">
    <name type="scientific">Roseicella frigidaeris</name>
    <dbReference type="NCBI Taxonomy" id="2230885"/>
    <lineage>
        <taxon>Bacteria</taxon>
        <taxon>Pseudomonadati</taxon>
        <taxon>Pseudomonadota</taxon>
        <taxon>Alphaproteobacteria</taxon>
        <taxon>Acetobacterales</taxon>
        <taxon>Roseomonadaceae</taxon>
        <taxon>Roseicella</taxon>
    </lineage>
</organism>
<evidence type="ECO:0000259" key="3">
    <source>
        <dbReference type="PROSITE" id="PS51635"/>
    </source>
</evidence>
<dbReference type="GO" id="GO:0016042">
    <property type="term" value="P:lipid catabolic process"/>
    <property type="evidence" value="ECO:0007669"/>
    <property type="project" value="UniProtKB-UniRule"/>
</dbReference>
<evidence type="ECO:0000256" key="2">
    <source>
        <dbReference type="PROSITE-ProRule" id="PRU01161"/>
    </source>
</evidence>
<feature type="short sequence motif" description="GXGXXG" evidence="2">
    <location>
        <begin position="132"/>
        <end position="137"/>
    </location>
</feature>
<comment type="caution">
    <text evidence="4">The sequence shown here is derived from an EMBL/GenBank/DDBJ whole genome shotgun (WGS) entry which is preliminary data.</text>
</comment>
<proteinExistence type="predicted"/>
<dbReference type="InterPro" id="IPR002641">
    <property type="entry name" value="PNPLA_dom"/>
</dbReference>
<evidence type="ECO:0000313" key="5">
    <source>
        <dbReference type="Proteomes" id="UP000249065"/>
    </source>
</evidence>
<feature type="short sequence motif" description="GXSXG" evidence="2">
    <location>
        <begin position="161"/>
        <end position="165"/>
    </location>
</feature>
<feature type="active site" description="Proton acceptor" evidence="2">
    <location>
        <position position="308"/>
    </location>
</feature>
<name>A0A327M9Q5_9PROT</name>
<dbReference type="Gene3D" id="3.40.1090.10">
    <property type="entry name" value="Cytosolic phospholipase A2 catalytic domain"/>
    <property type="match status" value="1"/>
</dbReference>
<dbReference type="Pfam" id="PF01734">
    <property type="entry name" value="Patatin"/>
    <property type="match status" value="1"/>
</dbReference>
<dbReference type="InterPro" id="IPR016035">
    <property type="entry name" value="Acyl_Trfase/lysoPLipase"/>
</dbReference>
<reference evidence="5" key="1">
    <citation type="submission" date="2018-06" db="EMBL/GenBank/DDBJ databases">
        <authorList>
            <person name="Khan S.A."/>
        </authorList>
    </citation>
    <scope>NUCLEOTIDE SEQUENCE [LARGE SCALE GENOMIC DNA]</scope>
    <source>
        <strain evidence="5">DB-1506</strain>
    </source>
</reference>